<accession>A0A0V0YXE6</accession>
<dbReference type="InParanoid" id="A0A0V0YXE6"/>
<dbReference type="Proteomes" id="UP000054776">
    <property type="component" value="Unassembled WGS sequence"/>
</dbReference>
<gene>
    <name evidence="1" type="ORF">T01_16168</name>
</gene>
<keyword evidence="2" id="KW-1185">Reference proteome</keyword>
<proteinExistence type="predicted"/>
<name>A0A0V0YXE6_TRISP</name>
<comment type="caution">
    <text evidence="1">The sequence shown here is derived from an EMBL/GenBank/DDBJ whole genome shotgun (WGS) entry which is preliminary data.</text>
</comment>
<evidence type="ECO:0000313" key="2">
    <source>
        <dbReference type="Proteomes" id="UP000054776"/>
    </source>
</evidence>
<dbReference type="AlphaFoldDB" id="A0A0V0YXE6"/>
<organism evidence="1 2">
    <name type="scientific">Trichinella spiralis</name>
    <name type="common">Trichina worm</name>
    <dbReference type="NCBI Taxonomy" id="6334"/>
    <lineage>
        <taxon>Eukaryota</taxon>
        <taxon>Metazoa</taxon>
        <taxon>Ecdysozoa</taxon>
        <taxon>Nematoda</taxon>
        <taxon>Enoplea</taxon>
        <taxon>Dorylaimia</taxon>
        <taxon>Trichinellida</taxon>
        <taxon>Trichinellidae</taxon>
        <taxon>Trichinella</taxon>
    </lineage>
</organism>
<dbReference type="EMBL" id="JYDH01003937">
    <property type="protein sequence ID" value="KRY04975.1"/>
    <property type="molecule type" value="Genomic_DNA"/>
</dbReference>
<protein>
    <submittedName>
        <fullName evidence="1">Uncharacterized protein</fullName>
    </submittedName>
</protein>
<sequence length="32" mass="3514">MITILNRSINCQDVGIGNANRSFVALLEIPKI</sequence>
<reference evidence="1 2" key="1">
    <citation type="submission" date="2015-01" db="EMBL/GenBank/DDBJ databases">
        <title>Evolution of Trichinella species and genotypes.</title>
        <authorList>
            <person name="Korhonen P.K."/>
            <person name="Edoardo P."/>
            <person name="Giuseppe L.R."/>
            <person name="Gasser R.B."/>
        </authorList>
    </citation>
    <scope>NUCLEOTIDE SEQUENCE [LARGE SCALE GENOMIC DNA]</scope>
    <source>
        <strain evidence="1">ISS3</strain>
    </source>
</reference>
<evidence type="ECO:0000313" key="1">
    <source>
        <dbReference type="EMBL" id="KRY04975.1"/>
    </source>
</evidence>